<dbReference type="PROSITE" id="PS51257">
    <property type="entry name" value="PROKAR_LIPOPROTEIN"/>
    <property type="match status" value="1"/>
</dbReference>
<dbReference type="OrthoDB" id="977752at2"/>
<dbReference type="SUPFAM" id="SSF54106">
    <property type="entry name" value="LysM domain"/>
    <property type="match status" value="1"/>
</dbReference>
<dbReference type="CDD" id="cd00118">
    <property type="entry name" value="LysM"/>
    <property type="match status" value="1"/>
</dbReference>
<evidence type="ECO:0000256" key="3">
    <source>
        <dbReference type="ARBA" id="ARBA00022801"/>
    </source>
</evidence>
<name>A0A1H3BD04_9FLAO</name>
<evidence type="ECO:0000256" key="4">
    <source>
        <dbReference type="ARBA" id="ARBA00032108"/>
    </source>
</evidence>
<dbReference type="SMART" id="SM00257">
    <property type="entry name" value="LysM"/>
    <property type="match status" value="1"/>
</dbReference>
<evidence type="ECO:0000259" key="5">
    <source>
        <dbReference type="PROSITE" id="PS51782"/>
    </source>
</evidence>
<protein>
    <recommendedName>
        <fullName evidence="4">Peptidoglycan hydrolase</fullName>
    </recommendedName>
</protein>
<dbReference type="GO" id="GO:0004040">
    <property type="term" value="F:amidase activity"/>
    <property type="evidence" value="ECO:0007669"/>
    <property type="project" value="InterPro"/>
</dbReference>
<dbReference type="InterPro" id="IPR036779">
    <property type="entry name" value="LysM_dom_sf"/>
</dbReference>
<dbReference type="STRING" id="762486.SAMN05444411_10574"/>
<feature type="domain" description="LysM" evidence="5">
    <location>
        <begin position="222"/>
        <end position="265"/>
    </location>
</feature>
<dbReference type="PANTHER" id="PTHR33308">
    <property type="entry name" value="PEPTIDOGLYCAN HYDROLASE FLGJ"/>
    <property type="match status" value="1"/>
</dbReference>
<dbReference type="GO" id="GO:0031640">
    <property type="term" value="P:killing of cells of another organism"/>
    <property type="evidence" value="ECO:0007669"/>
    <property type="project" value="UniProtKB-KW"/>
</dbReference>
<dbReference type="RefSeq" id="WP_090123268.1">
    <property type="nucleotide sequence ID" value="NZ_FNNJ01000005.1"/>
</dbReference>
<reference evidence="6 7" key="1">
    <citation type="submission" date="2016-10" db="EMBL/GenBank/DDBJ databases">
        <authorList>
            <person name="de Groot N.N."/>
        </authorList>
    </citation>
    <scope>NUCLEOTIDE SEQUENCE [LARGE SCALE GENOMIC DNA]</scope>
    <source>
        <strain evidence="6 7">DSM 24956</strain>
    </source>
</reference>
<organism evidence="6 7">
    <name type="scientific">Lutibacter oricola</name>
    <dbReference type="NCBI Taxonomy" id="762486"/>
    <lineage>
        <taxon>Bacteria</taxon>
        <taxon>Pseudomonadati</taxon>
        <taxon>Bacteroidota</taxon>
        <taxon>Flavobacteriia</taxon>
        <taxon>Flavobacteriales</taxon>
        <taxon>Flavobacteriaceae</taxon>
        <taxon>Lutibacter</taxon>
    </lineage>
</organism>
<gene>
    <name evidence="6" type="ORF">SAMN05444411_10574</name>
</gene>
<dbReference type="SMART" id="SM00047">
    <property type="entry name" value="LYZ2"/>
    <property type="match status" value="1"/>
</dbReference>
<dbReference type="Gene3D" id="1.10.530.10">
    <property type="match status" value="1"/>
</dbReference>
<dbReference type="Pfam" id="PF01832">
    <property type="entry name" value="Glucosaminidase"/>
    <property type="match status" value="1"/>
</dbReference>
<keyword evidence="2" id="KW-0081">Bacteriolytic enzyme</keyword>
<dbReference type="Proteomes" id="UP000199595">
    <property type="component" value="Unassembled WGS sequence"/>
</dbReference>
<dbReference type="EMBL" id="FNNJ01000005">
    <property type="protein sequence ID" value="SDX39274.1"/>
    <property type="molecule type" value="Genomic_DNA"/>
</dbReference>
<dbReference type="PROSITE" id="PS51782">
    <property type="entry name" value="LYSM"/>
    <property type="match status" value="1"/>
</dbReference>
<evidence type="ECO:0000313" key="7">
    <source>
        <dbReference type="Proteomes" id="UP000199595"/>
    </source>
</evidence>
<dbReference type="InterPro" id="IPR051056">
    <property type="entry name" value="Glycosyl_Hydrolase_73"/>
</dbReference>
<dbReference type="Pfam" id="PF01476">
    <property type="entry name" value="LysM"/>
    <property type="match status" value="1"/>
</dbReference>
<dbReference type="GO" id="GO:0042742">
    <property type="term" value="P:defense response to bacterium"/>
    <property type="evidence" value="ECO:0007669"/>
    <property type="project" value="UniProtKB-KW"/>
</dbReference>
<accession>A0A1H3BD04</accession>
<dbReference type="AlphaFoldDB" id="A0A1H3BD04"/>
<evidence type="ECO:0000256" key="1">
    <source>
        <dbReference type="ARBA" id="ARBA00022529"/>
    </source>
</evidence>
<keyword evidence="1" id="KW-0929">Antimicrobial</keyword>
<dbReference type="PANTHER" id="PTHR33308:SF9">
    <property type="entry name" value="PEPTIDOGLYCAN HYDROLASE FLGJ"/>
    <property type="match status" value="1"/>
</dbReference>
<proteinExistence type="predicted"/>
<evidence type="ECO:0000256" key="2">
    <source>
        <dbReference type="ARBA" id="ARBA00022638"/>
    </source>
</evidence>
<sequence>MKIKYILYSFAIIGLLASCKSKRKVAQKTTKHKKIVVVKKTTEQPKVVVKKTTKTTPIQNRTVAYINQFKKTAMDEMRTYKIPASITLAQGILESGSGHSQLTQRSNNHFGIKCHKGWTGGKVYHDDDAKGECFRKYKDPAKSFKDHSLFLVGRSRYASLFKLNEGDYVGWAKGLSKAGYATDRRYPAKLIALIEKYDLHQYDTQVLGKEFKRKKRKVNSVTEYKVIKGDTLYSISRKHGLTVAELKNLNGLSSNGIAIGQILRIKK</sequence>
<dbReference type="InterPro" id="IPR018392">
    <property type="entry name" value="LysM"/>
</dbReference>
<dbReference type="Gene3D" id="3.10.350.10">
    <property type="entry name" value="LysM domain"/>
    <property type="match status" value="1"/>
</dbReference>
<dbReference type="InterPro" id="IPR002901">
    <property type="entry name" value="MGlyc_endo_b_GlcNAc-like_dom"/>
</dbReference>
<evidence type="ECO:0000313" key="6">
    <source>
        <dbReference type="EMBL" id="SDX39274.1"/>
    </source>
</evidence>
<keyword evidence="7" id="KW-1185">Reference proteome</keyword>
<keyword evidence="3 6" id="KW-0378">Hydrolase</keyword>